<keyword evidence="2" id="KW-1185">Reference proteome</keyword>
<dbReference type="Proteomes" id="UP001239111">
    <property type="component" value="Chromosome 2"/>
</dbReference>
<accession>A0ACC2PE13</accession>
<reference evidence="1" key="1">
    <citation type="submission" date="2023-04" db="EMBL/GenBank/DDBJ databases">
        <title>A chromosome-level genome assembly of the parasitoid wasp Eretmocerus hayati.</title>
        <authorList>
            <person name="Zhong Y."/>
            <person name="Liu S."/>
            <person name="Liu Y."/>
        </authorList>
    </citation>
    <scope>NUCLEOTIDE SEQUENCE</scope>
    <source>
        <strain evidence="1">ZJU_SS_LIU_2023</strain>
    </source>
</reference>
<evidence type="ECO:0000313" key="2">
    <source>
        <dbReference type="Proteomes" id="UP001239111"/>
    </source>
</evidence>
<dbReference type="EMBL" id="CM056742">
    <property type="protein sequence ID" value="KAJ8680010.1"/>
    <property type="molecule type" value="Genomic_DNA"/>
</dbReference>
<comment type="caution">
    <text evidence="1">The sequence shown here is derived from an EMBL/GenBank/DDBJ whole genome shotgun (WGS) entry which is preliminary data.</text>
</comment>
<sequence length="182" mass="20162">MFAKFTSEIMVFFAARQNPIASVKFERTASASRDSFAKIGILELYDDRVTWNEARKFCIAKGGHLAIIRSRGEANIMAKYHRNTDPDRIPHSGASLGVFVGFHDFYNEGEFVTVRGEPLNETGYSTFTSAWGSQPDNGGVSGQGRRSQQCGGQLMMVNLMIFPAQPSDVSFANSQKIHQLLT</sequence>
<evidence type="ECO:0000313" key="1">
    <source>
        <dbReference type="EMBL" id="KAJ8680010.1"/>
    </source>
</evidence>
<protein>
    <submittedName>
        <fullName evidence="1">Uncharacterized protein</fullName>
    </submittedName>
</protein>
<proteinExistence type="predicted"/>
<organism evidence="1 2">
    <name type="scientific">Eretmocerus hayati</name>
    <dbReference type="NCBI Taxonomy" id="131215"/>
    <lineage>
        <taxon>Eukaryota</taxon>
        <taxon>Metazoa</taxon>
        <taxon>Ecdysozoa</taxon>
        <taxon>Arthropoda</taxon>
        <taxon>Hexapoda</taxon>
        <taxon>Insecta</taxon>
        <taxon>Pterygota</taxon>
        <taxon>Neoptera</taxon>
        <taxon>Endopterygota</taxon>
        <taxon>Hymenoptera</taxon>
        <taxon>Apocrita</taxon>
        <taxon>Proctotrupomorpha</taxon>
        <taxon>Chalcidoidea</taxon>
        <taxon>Aphelinidae</taxon>
        <taxon>Aphelininae</taxon>
        <taxon>Eretmocerus</taxon>
    </lineage>
</organism>
<gene>
    <name evidence="1" type="ORF">QAD02_015797</name>
</gene>
<name>A0ACC2PE13_9HYME</name>